<comment type="caution">
    <text evidence="1">The sequence shown here is derived from an EMBL/GenBank/DDBJ whole genome shotgun (WGS) entry which is preliminary data.</text>
</comment>
<reference evidence="1" key="2">
    <citation type="submission" date="2022-01" db="EMBL/GenBank/DDBJ databases">
        <authorList>
            <person name="Yamashiro T."/>
            <person name="Shiraishi A."/>
            <person name="Satake H."/>
            <person name="Nakayama K."/>
        </authorList>
    </citation>
    <scope>NUCLEOTIDE SEQUENCE</scope>
</reference>
<name>A0ABQ5J487_9ASTR</name>
<gene>
    <name evidence="1" type="ORF">Tco_1123758</name>
</gene>
<evidence type="ECO:0000313" key="2">
    <source>
        <dbReference type="Proteomes" id="UP001151760"/>
    </source>
</evidence>
<proteinExistence type="predicted"/>
<accession>A0ABQ5J487</accession>
<evidence type="ECO:0000313" key="1">
    <source>
        <dbReference type="EMBL" id="GJU07328.1"/>
    </source>
</evidence>
<organism evidence="1 2">
    <name type="scientific">Tanacetum coccineum</name>
    <dbReference type="NCBI Taxonomy" id="301880"/>
    <lineage>
        <taxon>Eukaryota</taxon>
        <taxon>Viridiplantae</taxon>
        <taxon>Streptophyta</taxon>
        <taxon>Embryophyta</taxon>
        <taxon>Tracheophyta</taxon>
        <taxon>Spermatophyta</taxon>
        <taxon>Magnoliopsida</taxon>
        <taxon>eudicotyledons</taxon>
        <taxon>Gunneridae</taxon>
        <taxon>Pentapetalae</taxon>
        <taxon>asterids</taxon>
        <taxon>campanulids</taxon>
        <taxon>Asterales</taxon>
        <taxon>Asteraceae</taxon>
        <taxon>Asteroideae</taxon>
        <taxon>Anthemideae</taxon>
        <taxon>Anthemidinae</taxon>
        <taxon>Tanacetum</taxon>
    </lineage>
</organism>
<protein>
    <submittedName>
        <fullName evidence="1">Uncharacterized protein</fullName>
    </submittedName>
</protein>
<dbReference type="Proteomes" id="UP001151760">
    <property type="component" value="Unassembled WGS sequence"/>
</dbReference>
<sequence length="127" mass="14611">MLVEMADMSKKAHVGIVENVLVKINKFVFPSNFMVMDILGDPNEIMILGFEEEEQRESDMDGTYYDPPELSVDSFEVKRYSFDNGKSFVCVKKMLKDELPLGRVTGSRFKRMIRKEMEIAGSVQRTT</sequence>
<dbReference type="EMBL" id="BQNB010021527">
    <property type="protein sequence ID" value="GJU07328.1"/>
    <property type="molecule type" value="Genomic_DNA"/>
</dbReference>
<reference evidence="1" key="1">
    <citation type="journal article" date="2022" name="Int. J. Mol. Sci.">
        <title>Draft Genome of Tanacetum Coccineum: Genomic Comparison of Closely Related Tanacetum-Family Plants.</title>
        <authorList>
            <person name="Yamashiro T."/>
            <person name="Shiraishi A."/>
            <person name="Nakayama K."/>
            <person name="Satake H."/>
        </authorList>
    </citation>
    <scope>NUCLEOTIDE SEQUENCE</scope>
</reference>
<keyword evidence="2" id="KW-1185">Reference proteome</keyword>